<sequence>MKSQPISLKDLSLKQAKSNQSPEKAVSEGPFNVIVRKEIADHIRSWRFIVLIGLIVLTFIASMYVALGNIKSSVGNTDDPDHVFLYLKLLTTTDNSIPPFHIFLSFLAPLLGISLGFDAINSEQNNGTLIRLMAQPVYRDNLLLAKFVSALVIVSTLFAALALLMIGGGMLLTGVRMEPQELLRILSFITMSITYVAFWLSLSILMSIKFKQAATSALTAIGIWLFFTVFYQIIVNLVIRSFLPNPTFLSQHEIMAYNELVLNILRIAPNQLYTDATTTLLMPSVRSLGPITMEQMASAIPSPLPFKESVMIVWPQVSGLIAATVVCFALSYYLFMRREIRS</sequence>
<feature type="transmembrane region" description="Helical" evidence="2">
    <location>
        <begin position="100"/>
        <end position="121"/>
    </location>
</feature>
<dbReference type="GO" id="GO:0140359">
    <property type="term" value="F:ABC-type transporter activity"/>
    <property type="evidence" value="ECO:0007669"/>
    <property type="project" value="InterPro"/>
</dbReference>
<dbReference type="Pfam" id="PF12679">
    <property type="entry name" value="ABC2_membrane_2"/>
    <property type="match status" value="1"/>
</dbReference>
<dbReference type="AlphaFoldDB" id="A0A1H7KDE3"/>
<keyword evidence="2" id="KW-1133">Transmembrane helix</keyword>
<name>A0A1H7KDE3_OLID1</name>
<reference evidence="4" key="1">
    <citation type="submission" date="2016-10" db="EMBL/GenBank/DDBJ databases">
        <authorList>
            <person name="Varghese N."/>
            <person name="Submissions S."/>
        </authorList>
    </citation>
    <scope>NUCLEOTIDE SEQUENCE [LARGE SCALE GENOMIC DNA]</scope>
    <source>
        <strain evidence="4">DSM 18733</strain>
    </source>
</reference>
<keyword evidence="2" id="KW-0812">Transmembrane</keyword>
<dbReference type="STRING" id="407022.SAMN05661044_01313"/>
<keyword evidence="4" id="KW-1185">Reference proteome</keyword>
<dbReference type="RefSeq" id="WP_093320505.1">
    <property type="nucleotide sequence ID" value="NZ_FOAF01000001.1"/>
</dbReference>
<feature type="region of interest" description="Disordered" evidence="1">
    <location>
        <begin position="1"/>
        <end position="25"/>
    </location>
</feature>
<accession>A0A1H7KDE3</accession>
<dbReference type="EMBL" id="FOAF01000001">
    <property type="protein sequence ID" value="SEK84891.1"/>
    <property type="molecule type" value="Genomic_DNA"/>
</dbReference>
<protein>
    <submittedName>
        <fullName evidence="3">ABC-2 type transport system permease protein</fullName>
    </submittedName>
</protein>
<evidence type="ECO:0000256" key="1">
    <source>
        <dbReference type="SAM" id="MobiDB-lite"/>
    </source>
</evidence>
<dbReference type="PANTHER" id="PTHR43471">
    <property type="entry name" value="ABC TRANSPORTER PERMEASE"/>
    <property type="match status" value="1"/>
</dbReference>
<dbReference type="PANTHER" id="PTHR43471:SF14">
    <property type="entry name" value="ABC-2 TYPE TRANSPORT SYSTEM PERMEASE PROTEIN"/>
    <property type="match status" value="1"/>
</dbReference>
<feature type="transmembrane region" description="Helical" evidence="2">
    <location>
        <begin position="185"/>
        <end position="205"/>
    </location>
</feature>
<keyword evidence="2" id="KW-0472">Membrane</keyword>
<evidence type="ECO:0000313" key="4">
    <source>
        <dbReference type="Proteomes" id="UP000199421"/>
    </source>
</evidence>
<feature type="transmembrane region" description="Helical" evidence="2">
    <location>
        <begin position="312"/>
        <end position="335"/>
    </location>
</feature>
<feature type="transmembrane region" description="Helical" evidence="2">
    <location>
        <begin position="142"/>
        <end position="165"/>
    </location>
</feature>
<feature type="transmembrane region" description="Helical" evidence="2">
    <location>
        <begin position="217"/>
        <end position="239"/>
    </location>
</feature>
<gene>
    <name evidence="3" type="ORF">SAMN05661044_01313</name>
</gene>
<organism evidence="3 4">
    <name type="scientific">Olivibacter domesticus</name>
    <name type="common">Pseudosphingobacterium domesticum</name>
    <dbReference type="NCBI Taxonomy" id="407022"/>
    <lineage>
        <taxon>Bacteria</taxon>
        <taxon>Pseudomonadati</taxon>
        <taxon>Bacteroidota</taxon>
        <taxon>Sphingobacteriia</taxon>
        <taxon>Sphingobacteriales</taxon>
        <taxon>Sphingobacteriaceae</taxon>
        <taxon>Olivibacter</taxon>
    </lineage>
</organism>
<evidence type="ECO:0000256" key="2">
    <source>
        <dbReference type="SAM" id="Phobius"/>
    </source>
</evidence>
<evidence type="ECO:0000313" key="3">
    <source>
        <dbReference type="EMBL" id="SEK84891.1"/>
    </source>
</evidence>
<proteinExistence type="predicted"/>
<feature type="transmembrane region" description="Helical" evidence="2">
    <location>
        <begin position="46"/>
        <end position="67"/>
    </location>
</feature>
<dbReference type="Proteomes" id="UP000199421">
    <property type="component" value="Unassembled WGS sequence"/>
</dbReference>
<dbReference type="OrthoDB" id="9795677at2"/>
<dbReference type="GO" id="GO:0005886">
    <property type="term" value="C:plasma membrane"/>
    <property type="evidence" value="ECO:0007669"/>
    <property type="project" value="UniProtKB-SubCell"/>
</dbReference>